<dbReference type="GO" id="GO:0003682">
    <property type="term" value="F:chromatin binding"/>
    <property type="evidence" value="ECO:0007669"/>
    <property type="project" value="TreeGrafter"/>
</dbReference>
<name>A0AAW1VAG1_9CUCU</name>
<keyword evidence="3 6" id="KW-0677">Repeat</keyword>
<dbReference type="Gene3D" id="1.25.10.10">
    <property type="entry name" value="Leucine-rich Repeat Variant"/>
    <property type="match status" value="1"/>
</dbReference>
<feature type="region of interest" description="Disordered" evidence="7">
    <location>
        <begin position="2018"/>
        <end position="2037"/>
    </location>
</feature>
<feature type="compositionally biased region" description="Acidic residues" evidence="7">
    <location>
        <begin position="1077"/>
        <end position="1087"/>
    </location>
</feature>
<dbReference type="GO" id="GO:0034087">
    <property type="term" value="P:establishment of mitotic sister chromatid cohesion"/>
    <property type="evidence" value="ECO:0007669"/>
    <property type="project" value="TreeGrafter"/>
</dbReference>
<proteinExistence type="inferred from homology"/>
<feature type="region of interest" description="Disordered" evidence="7">
    <location>
        <begin position="499"/>
        <end position="521"/>
    </location>
</feature>
<organism evidence="9 10">
    <name type="scientific">Henosepilachna vigintioctopunctata</name>
    <dbReference type="NCBI Taxonomy" id="420089"/>
    <lineage>
        <taxon>Eukaryota</taxon>
        <taxon>Metazoa</taxon>
        <taxon>Ecdysozoa</taxon>
        <taxon>Arthropoda</taxon>
        <taxon>Hexapoda</taxon>
        <taxon>Insecta</taxon>
        <taxon>Pterygota</taxon>
        <taxon>Neoptera</taxon>
        <taxon>Endopterygota</taxon>
        <taxon>Coleoptera</taxon>
        <taxon>Polyphaga</taxon>
        <taxon>Cucujiformia</taxon>
        <taxon>Coccinelloidea</taxon>
        <taxon>Coccinellidae</taxon>
        <taxon>Epilachninae</taxon>
        <taxon>Epilachnini</taxon>
        <taxon>Henosepilachna</taxon>
    </lineage>
</organism>
<evidence type="ECO:0000256" key="2">
    <source>
        <dbReference type="ARBA" id="ARBA00009252"/>
    </source>
</evidence>
<dbReference type="InterPro" id="IPR011989">
    <property type="entry name" value="ARM-like"/>
</dbReference>
<evidence type="ECO:0000256" key="7">
    <source>
        <dbReference type="SAM" id="MobiDB-lite"/>
    </source>
</evidence>
<evidence type="ECO:0000256" key="4">
    <source>
        <dbReference type="ARBA" id="ARBA00023242"/>
    </source>
</evidence>
<feature type="region of interest" description="Disordered" evidence="7">
    <location>
        <begin position="235"/>
        <end position="254"/>
    </location>
</feature>
<feature type="compositionally biased region" description="Low complexity" evidence="7">
    <location>
        <begin position="238"/>
        <end position="250"/>
    </location>
</feature>
<keyword evidence="4 6" id="KW-0539">Nucleus</keyword>
<dbReference type="PANTHER" id="PTHR21704:SF18">
    <property type="entry name" value="NIPPED-B-LIKE PROTEIN"/>
    <property type="match status" value="1"/>
</dbReference>
<comment type="subcellular location">
    <subcellularLocation>
        <location evidence="1 6">Nucleus</location>
    </subcellularLocation>
</comment>
<feature type="compositionally biased region" description="Polar residues" evidence="7">
    <location>
        <begin position="216"/>
        <end position="229"/>
    </location>
</feature>
<feature type="region of interest" description="Disordered" evidence="7">
    <location>
        <begin position="445"/>
        <end position="487"/>
    </location>
</feature>
<evidence type="ECO:0000259" key="8">
    <source>
        <dbReference type="Pfam" id="PF12830"/>
    </source>
</evidence>
<comment type="caution">
    <text evidence="9">The sequence shown here is derived from an EMBL/GenBank/DDBJ whole genome shotgun (WGS) entry which is preliminary data.</text>
</comment>
<dbReference type="InterPro" id="IPR016024">
    <property type="entry name" value="ARM-type_fold"/>
</dbReference>
<accession>A0AAW1VAG1</accession>
<dbReference type="Pfam" id="PF12830">
    <property type="entry name" value="Nipped-B_C"/>
    <property type="match status" value="1"/>
</dbReference>
<dbReference type="GO" id="GO:0010468">
    <property type="term" value="P:regulation of gene expression"/>
    <property type="evidence" value="ECO:0007669"/>
    <property type="project" value="InterPro"/>
</dbReference>
<dbReference type="EMBL" id="JARQZJ010000124">
    <property type="protein sequence ID" value="KAK9890016.1"/>
    <property type="molecule type" value="Genomic_DNA"/>
</dbReference>
<feature type="domain" description="Sister chromatid cohesion C-terminal" evidence="8">
    <location>
        <begin position="1662"/>
        <end position="1843"/>
    </location>
</feature>
<dbReference type="GO" id="GO:0140588">
    <property type="term" value="P:chromatin looping"/>
    <property type="evidence" value="ECO:0007669"/>
    <property type="project" value="InterPro"/>
</dbReference>
<dbReference type="SUPFAM" id="SSF48371">
    <property type="entry name" value="ARM repeat"/>
    <property type="match status" value="2"/>
</dbReference>
<evidence type="ECO:0000313" key="9">
    <source>
        <dbReference type="EMBL" id="KAK9890016.1"/>
    </source>
</evidence>
<feature type="region of interest" description="Disordered" evidence="7">
    <location>
        <begin position="1057"/>
        <end position="1088"/>
    </location>
</feature>
<keyword evidence="10" id="KW-1185">Reference proteome</keyword>
<dbReference type="InterPro" id="IPR033031">
    <property type="entry name" value="Scc2/Nipped-B"/>
</dbReference>
<evidence type="ECO:0000256" key="5">
    <source>
        <dbReference type="ARBA" id="ARBA00023306"/>
    </source>
</evidence>
<dbReference type="PANTHER" id="PTHR21704">
    <property type="entry name" value="NIPPED-B-LIKE PROTEIN DELANGIN SCC2-RELATED"/>
    <property type="match status" value="1"/>
</dbReference>
<feature type="compositionally biased region" description="Basic residues" evidence="7">
    <location>
        <begin position="2082"/>
        <end position="2094"/>
    </location>
</feature>
<dbReference type="GO" id="GO:0090694">
    <property type="term" value="C:Scc2-Scc4 cohesin loading complex"/>
    <property type="evidence" value="ECO:0007669"/>
    <property type="project" value="TreeGrafter"/>
</dbReference>
<dbReference type="Pfam" id="PF12765">
    <property type="entry name" value="Cohesin_HEAT"/>
    <property type="match status" value="1"/>
</dbReference>
<feature type="region of interest" description="Disordered" evidence="7">
    <location>
        <begin position="200"/>
        <end position="229"/>
    </location>
</feature>
<evidence type="ECO:0000256" key="6">
    <source>
        <dbReference type="RuleBase" id="RU364107"/>
    </source>
</evidence>
<dbReference type="InterPro" id="IPR026003">
    <property type="entry name" value="Cohesin_HEAT"/>
</dbReference>
<feature type="compositionally biased region" description="Polar residues" evidence="7">
    <location>
        <begin position="293"/>
        <end position="310"/>
    </location>
</feature>
<protein>
    <recommendedName>
        <fullName evidence="6">Nipped-B protein</fullName>
    </recommendedName>
</protein>
<feature type="region of interest" description="Disordered" evidence="7">
    <location>
        <begin position="293"/>
        <end position="372"/>
    </location>
</feature>
<feature type="region of interest" description="Disordered" evidence="7">
    <location>
        <begin position="2046"/>
        <end position="2111"/>
    </location>
</feature>
<feature type="compositionally biased region" description="Basic residues" evidence="7">
    <location>
        <begin position="1062"/>
        <end position="1073"/>
    </location>
</feature>
<evidence type="ECO:0000256" key="3">
    <source>
        <dbReference type="ARBA" id="ARBA00022737"/>
    </source>
</evidence>
<feature type="compositionally biased region" description="Acidic residues" evidence="7">
    <location>
        <begin position="2100"/>
        <end position="2111"/>
    </location>
</feature>
<feature type="compositionally biased region" description="Basic and acidic residues" evidence="7">
    <location>
        <begin position="2064"/>
        <end position="2081"/>
    </location>
</feature>
<dbReference type="CDD" id="cd23958">
    <property type="entry name" value="SCC2"/>
    <property type="match status" value="1"/>
</dbReference>
<dbReference type="GO" id="GO:0061775">
    <property type="term" value="F:cohesin loader activity"/>
    <property type="evidence" value="ECO:0007669"/>
    <property type="project" value="InterPro"/>
</dbReference>
<keyword evidence="5 6" id="KW-0131">Cell cycle</keyword>
<dbReference type="InterPro" id="IPR024986">
    <property type="entry name" value="Nipped-B_C"/>
</dbReference>
<feature type="compositionally biased region" description="Basic and acidic residues" evidence="7">
    <location>
        <begin position="457"/>
        <end position="476"/>
    </location>
</feature>
<evidence type="ECO:0000256" key="1">
    <source>
        <dbReference type="ARBA" id="ARBA00004123"/>
    </source>
</evidence>
<comment type="similarity">
    <text evidence="2 6">Belongs to the SCC2/Nipped-B family.</text>
</comment>
<sequence length="2111" mass="239312">MDREVPSVPITTLAGVASLTDLLPEMPLPTPSPQSLGNKSLLFHPRVAEEAQNLLGVQDEILIPQLIQSLVQTSAEHIDVKDIYAASDISLEQHEGMPLLLKAMLSSNPSVFSGVPASQQNHVSQPIAMAINQSAFSKLQQHHNQTQLSQQMALSAPQKQQPSNQILPPVSLQKQTLQLQMAPPLSQKQPTCQITSPVPQKQQITSPVAQKHQPLKTDQQVASSTPQTTSANIIHEMPASPSPASAAPESTTVPRPSVITELKSSPTVPANSENSPSATIQSSLNNVNERLQETNQSNKETHSNVTTEQLRQLRRPPKGASCDSPQQSTELPSPITAPVLPSSEIAARSSRSTRGKVKSDANLNEGDSLKSPTQANMITTVTTNGAVKTETRECDPSKLEEKNTELFSQVMRFPIVKLAKLSNEDQQQILESLSKFAEKKPKLAKDLGIVPEPNLENVKKKDEESSGSDHDDLPLKRRDKKKNTIESDDEFVPDTFSALVGSNRKRRKEPEPEEPTETAFVSKPKLRRVERKFVPVLEKLSQEELMETNTFLRFNKSIEHVLKSAEDIDITEINDDGMIQDEYLLSRIVMQELCTEAAKLKILGAMESIPTDRLVRLLGVLEINIRGGDKVSPVTDEDSESIRQYWLETTMERVMGAADACLVCLYVMTSPNMPKRVYIEEVIDRVVLFIKYHLHNTIFPSFDSTYRLDNKKKDGRKKKTSVSEKGILHLYTKISELVGLLAELLNIQVLTDTSVLHASSMGVSPFFAENVSELQLACLKLVTTIFTRYESHRRLLLDDILASIARLPSTKRSLRTYRLNSEEHIQMLTALVLQLIQCVVALPDNLVVDSRDPFEQAKENIVKNDIDRDVLICNNIEKARSIAGTFLTVFLNKCGSKTEDIDYRPLFENFVQDLLSTVNKPEWPATELLLSLLGCMLVGNFSNKGTDMSLRVVSLDYLGVVAARLRRDSVMSRCKLNTIDQMIKDIKNEESKSKDDTSSKKKKYSDNTDEERTIFLQKVLLDFLSVKAQSDQSYKYARHFYISQWYKDVVNEKMHLASGNKGNRKNNVHRSRRRENSDDEITDEEQIESVNQENAEKFKILDERKKFLISKIKPFQEAISSGNRVQIFQTYIDYNSAELIAQYLASKRFFCQSFDKYLKAILIVLKETSIAIRTKAMKCLTMIVEADPSVLGRHDMQMGVNHSFLDYSTSVREAAVDLVGKFVLSRPELIDKYYEMLSARILDTGVSVRKRVIKILKDICIECPDFPKIPEICVKMIRRVNDEEGIRKLVMEVFQNMWFTPTKDTSLLRKVMNITDVVASSKDIGLEWFEQLLASLFKPKEDKEDSTKVQTDPPKALLLACRQIVDCLIENVLRLEETNDNTSSSQRLVACLTTLHLFARIRPQLLVKHASTLQPYLGLKCQSAGDIEIITSVARMLEMVVPLMEHPSDSFLAQLEEDSIKLVLKQTRPIVSSCLSCLGSIINKVTRNFKLIRDIFKKYYSYLLSYRHQLETDYEKYLNDMTTRPAVRRSLFIVGSLLRHFNFKDPEVVGDLDADIKNQVYQLMMYYLHLEDQDIQMNTLKAVGSICIRHYEFMLENDLKMFYHNVLVQPEASYSLKAEVLLNIENYLVEEENRMVQQNLEWDKRCKEENLKEMGDVSSGMASTIIQLYLKEILQAYLHTDLLVRKASLKVIQLIFQQGLVHPVQIVPYLICTSTDNEKLVSHTADKLLQDIESRYPGFTHTKASFGMRLSYQFQKILQGEKVIRGCKVKEAGEYPAALNGFLYSLLRNIRQQRRALILNILKQFDEHARTTLSYMLYLADNLAYFPYQVQDEPLFIVHHIDIMISVSGTNLLQSFREGLILTEAQKMALQTENGEIVTSNAISALDEDDDDEDALVGRMPEDTLHLQSCMTAAQGCLLLLMLKQHIKDIYGLSDSKIQQYSPTEAAKVYEKSITRRNNSLFNPKTTVQKLKQGDLPEYLDEEGRRDLIRQYLDFKQLMLQLDPDDPDDEENKVIPNIANNLSGINPGSTPQSSVLSSSDQVALDNFKDTTTTPKVPKLVISNRRLDSETKRSRTQRVSDKTKKHRHKKKRRKLVNSSGDDSDYSDPDFLA</sequence>
<dbReference type="GO" id="GO:1990414">
    <property type="term" value="P:replication-born double-strand break repair via sister chromatid exchange"/>
    <property type="evidence" value="ECO:0007669"/>
    <property type="project" value="TreeGrafter"/>
</dbReference>
<evidence type="ECO:0000313" key="10">
    <source>
        <dbReference type="Proteomes" id="UP001431783"/>
    </source>
</evidence>
<gene>
    <name evidence="9" type="ORF">WA026_008824</name>
</gene>
<dbReference type="Proteomes" id="UP001431783">
    <property type="component" value="Unassembled WGS sequence"/>
</dbReference>
<reference evidence="9 10" key="1">
    <citation type="submission" date="2023-03" db="EMBL/GenBank/DDBJ databases">
        <title>Genome insight into feeding habits of ladybird beetles.</title>
        <authorList>
            <person name="Li H.-S."/>
            <person name="Huang Y.-H."/>
            <person name="Pang H."/>
        </authorList>
    </citation>
    <scope>NUCLEOTIDE SEQUENCE [LARGE SCALE GENOMIC DNA]</scope>
    <source>
        <strain evidence="9">SYSU_2023b</strain>
        <tissue evidence="9">Whole body</tissue>
    </source>
</reference>
<dbReference type="GO" id="GO:0071169">
    <property type="term" value="P:establishment of protein localization to chromatin"/>
    <property type="evidence" value="ECO:0007669"/>
    <property type="project" value="TreeGrafter"/>
</dbReference>